<dbReference type="Proteomes" id="UP001589854">
    <property type="component" value="Unassembled WGS sequence"/>
</dbReference>
<feature type="compositionally biased region" description="Acidic residues" evidence="1">
    <location>
        <begin position="157"/>
        <end position="178"/>
    </location>
</feature>
<reference evidence="2 3" key="1">
    <citation type="submission" date="2024-09" db="EMBL/GenBank/DDBJ databases">
        <authorList>
            <person name="Sun Q."/>
            <person name="Mori K."/>
        </authorList>
    </citation>
    <scope>NUCLEOTIDE SEQUENCE [LARGE SCALE GENOMIC DNA]</scope>
    <source>
        <strain evidence="2 3">CCM 7228</strain>
    </source>
</reference>
<comment type="caution">
    <text evidence="2">The sequence shown here is derived from an EMBL/GenBank/DDBJ whole genome shotgun (WGS) entry which is preliminary data.</text>
</comment>
<evidence type="ECO:0008006" key="4">
    <source>
        <dbReference type="Google" id="ProtNLM"/>
    </source>
</evidence>
<proteinExistence type="predicted"/>
<sequence>MKKVLLGIGNKDFSQILRNNLLKQEKDFIVPEQEVMHHRYLSEIVDLEKPDILVVHDYYLPSDNVGKEEREREWLSFFSKIRVDYDDAIRIVFMCERQKGDPFLSQLVGINVLDIFNNNSIDMIELIDQLNDKPRFSRVSKFMQSSQPRQVQSQLPTEDDDDSIEKEEDQDSQVESDADSPNLKRDKQKKTVVRNVIKRNVVKNVIEKKVEKTVKVVNKQVVKRDYSIQILNQVEKIVGVPIQAKTVLIGSPFSRSGSTFVSHLLARELARLGVSVTYIESPYSSAYSYDRFIGHERIPDYRSKFYQFTKEIDPKKPSIFDWTLEDINMVVKHPSNEPIYGMKEIPFDVYVKILLSSQSTVTILDVGTDWHQEIYRDIYDIATNAYFILEPDIANIQYLEDPDNVLTKFFREVLNDSKSHLIGNRFDRSILENEFFQNLYRDDLKTIVPCFNPKHVFDCHYAGTFINDISQYQNQVTQALQPIIEDLLPNDFIKKQRKGTQFFRNMLNKKIKIESK</sequence>
<accession>A0ABV6GJZ4</accession>
<gene>
    <name evidence="2" type="ORF">ACFFIX_20535</name>
</gene>
<evidence type="ECO:0000313" key="2">
    <source>
        <dbReference type="EMBL" id="MFC0273778.1"/>
    </source>
</evidence>
<organism evidence="2 3">
    <name type="scientific">Metabacillus herbersteinensis</name>
    <dbReference type="NCBI Taxonomy" id="283816"/>
    <lineage>
        <taxon>Bacteria</taxon>
        <taxon>Bacillati</taxon>
        <taxon>Bacillota</taxon>
        <taxon>Bacilli</taxon>
        <taxon>Bacillales</taxon>
        <taxon>Bacillaceae</taxon>
        <taxon>Metabacillus</taxon>
    </lineage>
</organism>
<protein>
    <recommendedName>
        <fullName evidence="4">Sulfotransferase family protein</fullName>
    </recommendedName>
</protein>
<evidence type="ECO:0000256" key="1">
    <source>
        <dbReference type="SAM" id="MobiDB-lite"/>
    </source>
</evidence>
<feature type="region of interest" description="Disordered" evidence="1">
    <location>
        <begin position="142"/>
        <end position="187"/>
    </location>
</feature>
<name>A0ABV6GJZ4_9BACI</name>
<dbReference type="EMBL" id="JBHLVO010000024">
    <property type="protein sequence ID" value="MFC0273778.1"/>
    <property type="molecule type" value="Genomic_DNA"/>
</dbReference>
<dbReference type="RefSeq" id="WP_378937415.1">
    <property type="nucleotide sequence ID" value="NZ_JBHLVO010000024.1"/>
</dbReference>
<keyword evidence="3" id="KW-1185">Reference proteome</keyword>
<feature type="compositionally biased region" description="Polar residues" evidence="1">
    <location>
        <begin position="142"/>
        <end position="156"/>
    </location>
</feature>
<evidence type="ECO:0000313" key="3">
    <source>
        <dbReference type="Proteomes" id="UP001589854"/>
    </source>
</evidence>